<keyword evidence="2" id="KW-1185">Reference proteome</keyword>
<dbReference type="EMBL" id="PEDP01003309">
    <property type="protein sequence ID" value="POS82283.1"/>
    <property type="molecule type" value="Genomic_DNA"/>
</dbReference>
<feature type="non-terminal residue" evidence="1">
    <location>
        <position position="317"/>
    </location>
</feature>
<gene>
    <name evidence="1" type="ORF">EPUL_005467</name>
</gene>
<comment type="caution">
    <text evidence="1">The sequence shown here is derived from an EMBL/GenBank/DDBJ whole genome shotgun (WGS) entry which is preliminary data.</text>
</comment>
<protein>
    <recommendedName>
        <fullName evidence="3">Stc1 domain-containing protein</fullName>
    </recommendedName>
</protein>
<dbReference type="Proteomes" id="UP000237438">
    <property type="component" value="Unassembled WGS sequence"/>
</dbReference>
<evidence type="ECO:0000313" key="2">
    <source>
        <dbReference type="Proteomes" id="UP000237438"/>
    </source>
</evidence>
<evidence type="ECO:0008006" key="3">
    <source>
        <dbReference type="Google" id="ProtNLM"/>
    </source>
</evidence>
<name>A0A2S4PJT2_9PEZI</name>
<accession>A0A2S4PJT2</accession>
<dbReference type="AlphaFoldDB" id="A0A2S4PJT2"/>
<sequence length="317" mass="35958">TCRTQRNIRRQILRRQRSVALPPPVVSTNNDGPVGNENIEDFIDPQIIDIEMEIETNSRATEDTNLDFNLNNPAINKDLKFCTQCKRNRTSNLFRGRIQSKIYKTCSDCRSRKNNKRRPLAFQATTNVESHLPSIDVDSGMKYCTMCKKNLPSNLFTNNTENTLNTTCSDCRSLERSGRCHPIFPSVSTEVNTMYPLGKLHLHILNKINHFVGQVEDIYETSDNENNNIVARENQPNFTEVVGEEAVVDDEPVITRENATRMSAREILPENVDNIINNLSENNVDQENIDPFESAIGNLDTELNGNDDNRPVFVGGI</sequence>
<evidence type="ECO:0000313" key="1">
    <source>
        <dbReference type="EMBL" id="POS82283.1"/>
    </source>
</evidence>
<organism evidence="1 2">
    <name type="scientific">Erysiphe pulchra</name>
    <dbReference type="NCBI Taxonomy" id="225359"/>
    <lineage>
        <taxon>Eukaryota</taxon>
        <taxon>Fungi</taxon>
        <taxon>Dikarya</taxon>
        <taxon>Ascomycota</taxon>
        <taxon>Pezizomycotina</taxon>
        <taxon>Leotiomycetes</taxon>
        <taxon>Erysiphales</taxon>
        <taxon>Erysiphaceae</taxon>
        <taxon>Erysiphe</taxon>
    </lineage>
</organism>
<proteinExistence type="predicted"/>
<feature type="non-terminal residue" evidence="1">
    <location>
        <position position="1"/>
    </location>
</feature>
<reference evidence="1 2" key="1">
    <citation type="submission" date="2017-10" db="EMBL/GenBank/DDBJ databases">
        <title>Development of genomic resources for the powdery mildew, Erysiphe pulchra.</title>
        <authorList>
            <person name="Wadl P.A."/>
            <person name="Mack B.M."/>
            <person name="Moore G."/>
            <person name="Beltz S.B."/>
        </authorList>
    </citation>
    <scope>NUCLEOTIDE SEQUENCE [LARGE SCALE GENOMIC DNA]</scope>
    <source>
        <strain evidence="1">Cflorida</strain>
    </source>
</reference>